<accession>A0A559LY14</accession>
<comment type="caution">
    <text evidence="2">The sequence shown here is derived from an EMBL/GenBank/DDBJ whole genome shotgun (WGS) entry which is preliminary data.</text>
</comment>
<reference evidence="2 3" key="1">
    <citation type="submission" date="2018-05" db="EMBL/GenBank/DDBJ databases">
        <title>Genome sequencing and assembly of the regulated plant pathogen Lachnellula willkommii and related sister species for the development of diagnostic species identification markers.</title>
        <authorList>
            <person name="Giroux E."/>
            <person name="Bilodeau G."/>
        </authorList>
    </citation>
    <scope>NUCLEOTIDE SEQUENCE [LARGE SCALE GENOMIC DNA]</scope>
    <source>
        <strain evidence="2 3">CBS 172.35</strain>
    </source>
</reference>
<evidence type="ECO:0000313" key="3">
    <source>
        <dbReference type="Proteomes" id="UP000315522"/>
    </source>
</evidence>
<keyword evidence="3" id="KW-1185">Reference proteome</keyword>
<dbReference type="EMBL" id="QGML01008444">
    <property type="protein sequence ID" value="TVY85595.1"/>
    <property type="molecule type" value="Genomic_DNA"/>
</dbReference>
<evidence type="ECO:0000313" key="2">
    <source>
        <dbReference type="EMBL" id="TVY85595.1"/>
    </source>
</evidence>
<evidence type="ECO:0000259" key="1">
    <source>
        <dbReference type="Pfam" id="PF25597"/>
    </source>
</evidence>
<dbReference type="InterPro" id="IPR057670">
    <property type="entry name" value="SH3_retrovirus"/>
</dbReference>
<feature type="domain" description="Retroviral polymerase SH3-like" evidence="1">
    <location>
        <begin position="49"/>
        <end position="104"/>
    </location>
</feature>
<dbReference type="Proteomes" id="UP000315522">
    <property type="component" value="Unassembled WGS sequence"/>
</dbReference>
<name>A0A559LY14_9HELO</name>
<dbReference type="AlphaFoldDB" id="A0A559LY14"/>
<dbReference type="Pfam" id="PF25597">
    <property type="entry name" value="SH3_retrovirus"/>
    <property type="match status" value="1"/>
</dbReference>
<protein>
    <recommendedName>
        <fullName evidence="1">Retroviral polymerase SH3-like domain-containing protein</fullName>
    </recommendedName>
</protein>
<organism evidence="2 3">
    <name type="scientific">Lachnellula willkommii</name>
    <dbReference type="NCBI Taxonomy" id="215461"/>
    <lineage>
        <taxon>Eukaryota</taxon>
        <taxon>Fungi</taxon>
        <taxon>Dikarya</taxon>
        <taxon>Ascomycota</taxon>
        <taxon>Pezizomycotina</taxon>
        <taxon>Leotiomycetes</taxon>
        <taxon>Helotiales</taxon>
        <taxon>Lachnaceae</taxon>
        <taxon>Lachnellula</taxon>
    </lineage>
</organism>
<proteinExistence type="predicted"/>
<sequence length="107" mass="12244">MLKNLNLPYLIQAIIYIKNRTYNSIINKTPFKALTNKKPNIGYIKILGSLAYILVPKETRKNSKLSKKGNKGILIGFKSANNFLIYLPSKDRVISTKNLIIKEDLNY</sequence>
<gene>
    <name evidence="2" type="ORF">LAWI1_G008091</name>
</gene>